<keyword evidence="3" id="KW-1185">Reference proteome</keyword>
<protein>
    <submittedName>
        <fullName evidence="2">Uncharacterized protein</fullName>
    </submittedName>
</protein>
<accession>A0A7K0DKE6</accession>
<feature type="region of interest" description="Disordered" evidence="1">
    <location>
        <begin position="1"/>
        <end position="47"/>
    </location>
</feature>
<comment type="caution">
    <text evidence="2">The sequence shown here is derived from an EMBL/GenBank/DDBJ whole genome shotgun (WGS) entry which is preliminary data.</text>
</comment>
<evidence type="ECO:0000313" key="2">
    <source>
        <dbReference type="EMBL" id="MQY26118.1"/>
    </source>
</evidence>
<reference evidence="2 3" key="1">
    <citation type="submission" date="2019-10" db="EMBL/GenBank/DDBJ databases">
        <title>Nocardia macrotermitis sp. nov. and Nocardia aurantia sp. nov., isolated from the gut of fungus growing-termite Macrotermes natalensis.</title>
        <authorList>
            <person name="Benndorf R."/>
            <person name="Schwitalla J."/>
            <person name="Martin K."/>
            <person name="De Beer W."/>
            <person name="Kaster A.-K."/>
            <person name="Vollmers J."/>
            <person name="Poulsen M."/>
            <person name="Beemelmanns C."/>
        </authorList>
    </citation>
    <scope>NUCLEOTIDE SEQUENCE [LARGE SCALE GENOMIC DNA]</scope>
    <source>
        <strain evidence="2 3">RB56</strain>
    </source>
</reference>
<dbReference type="Proteomes" id="UP000431401">
    <property type="component" value="Unassembled WGS sequence"/>
</dbReference>
<evidence type="ECO:0000313" key="3">
    <source>
        <dbReference type="Proteomes" id="UP000431401"/>
    </source>
</evidence>
<gene>
    <name evidence="2" type="ORF">NRB56_16790</name>
</gene>
<evidence type="ECO:0000256" key="1">
    <source>
        <dbReference type="SAM" id="MobiDB-lite"/>
    </source>
</evidence>
<sequence length="344" mass="37038">MSVSTESIASAAEPNRDVAGAPSPGRVSEPSADGGAGPISSSAAEPSRWQQRIAGEWVGRPSLFDAEGVWHGFEDIRRSSVFEDGRTVYYMDGGLTGGGKLAGRYALGASFAFGVVDSDGDRIYIGPDFYGSGQPYGGFVDAHYYGPGWQVSLNTWNQTVGDTQVYSSVLSQGPSVVGVFDGVYTRDPDLVDDRLAAETRCGAVPFTLPSKDPSRFAGDLEVWSVDQTALGKTRMTLDVTPHSLLTAEHHVTMSGAVDSETRAVVRRDGTRWFHEGPDVWGNGTAFGRAHFVRMHRTDGVRLVGREFMIDAEPGMGAGSTLAVVYQLFEHNRLATILHGLLERE</sequence>
<name>A0A7K0DKE6_9NOCA</name>
<dbReference type="EMBL" id="WEGI01000003">
    <property type="protein sequence ID" value="MQY26118.1"/>
    <property type="molecule type" value="Genomic_DNA"/>
</dbReference>
<organism evidence="2 3">
    <name type="scientific">Nocardia aurantia</name>
    <dbReference type="NCBI Taxonomy" id="2585199"/>
    <lineage>
        <taxon>Bacteria</taxon>
        <taxon>Bacillati</taxon>
        <taxon>Actinomycetota</taxon>
        <taxon>Actinomycetes</taxon>
        <taxon>Mycobacteriales</taxon>
        <taxon>Nocardiaceae</taxon>
        <taxon>Nocardia</taxon>
    </lineage>
</organism>
<proteinExistence type="predicted"/>
<dbReference type="AlphaFoldDB" id="A0A7K0DKE6"/>
<dbReference type="RefSeq" id="WP_227837361.1">
    <property type="nucleotide sequence ID" value="NZ_WEGI01000003.1"/>
</dbReference>